<accession>A0AAE1HQH1</accession>
<evidence type="ECO:0000313" key="2">
    <source>
        <dbReference type="EMBL" id="KAK3925528.1"/>
    </source>
</evidence>
<dbReference type="AlphaFoldDB" id="A0AAE1HQH1"/>
<protein>
    <submittedName>
        <fullName evidence="2">Protein translocase subunit</fullName>
    </submittedName>
</protein>
<reference evidence="2" key="1">
    <citation type="submission" date="2021-07" db="EMBL/GenBank/DDBJ databases">
        <authorList>
            <person name="Catto M.A."/>
            <person name="Jacobson A."/>
            <person name="Kennedy G."/>
            <person name="Labadie P."/>
            <person name="Hunt B.G."/>
            <person name="Srinivasan R."/>
        </authorList>
    </citation>
    <scope>NUCLEOTIDE SEQUENCE</scope>
    <source>
        <strain evidence="2">PL_HMW_Pooled</strain>
        <tissue evidence="2">Head</tissue>
    </source>
</reference>
<feature type="region of interest" description="Disordered" evidence="1">
    <location>
        <begin position="261"/>
        <end position="342"/>
    </location>
</feature>
<feature type="compositionally biased region" description="Acidic residues" evidence="1">
    <location>
        <begin position="285"/>
        <end position="296"/>
    </location>
</feature>
<proteinExistence type="predicted"/>
<name>A0AAE1HQH1_9NEOP</name>
<feature type="compositionally biased region" description="Basic and acidic residues" evidence="1">
    <location>
        <begin position="268"/>
        <end position="284"/>
    </location>
</feature>
<dbReference type="EMBL" id="JAHWGI010001231">
    <property type="protein sequence ID" value="KAK3925528.1"/>
    <property type="molecule type" value="Genomic_DNA"/>
</dbReference>
<gene>
    <name evidence="2" type="ORF">KUF71_013777</name>
</gene>
<keyword evidence="3" id="KW-1185">Reference proteome</keyword>
<reference evidence="2" key="2">
    <citation type="journal article" date="2023" name="BMC Genomics">
        <title>Pest status, molecular evolution, and epigenetic factors derived from the genome assembly of Frankliniella fusca, a thysanopteran phytovirus vector.</title>
        <authorList>
            <person name="Catto M.A."/>
            <person name="Labadie P.E."/>
            <person name="Jacobson A.L."/>
            <person name="Kennedy G.G."/>
            <person name="Srinivasan R."/>
            <person name="Hunt B.G."/>
        </authorList>
    </citation>
    <scope>NUCLEOTIDE SEQUENCE</scope>
    <source>
        <strain evidence="2">PL_HMW_Pooled</strain>
    </source>
</reference>
<evidence type="ECO:0000313" key="3">
    <source>
        <dbReference type="Proteomes" id="UP001219518"/>
    </source>
</evidence>
<evidence type="ECO:0000256" key="1">
    <source>
        <dbReference type="SAM" id="MobiDB-lite"/>
    </source>
</evidence>
<sequence length="382" mass="41895">MVRHLFGIFLTRRPISANILRDDEFEGPADIAVGQERRGKVGKNSWEEGKILKTGTKTSLLKVKVLPSGELLEGPAADSYTGRVLGTRAKERALLKAAANPMPARTARLQEINSSILDDTLEPVPAPICRLPKKRPAYNMQALQAAVTDLACFSAEKTGPGATEIAIGTSVYVNGAYLLFATEQYRQDPDELFRTLMRHCLTPDLTKTAGLTVTGARGTVEVPKQLQAAVLSYVQLNAGKLRGKATDVLRNFLWSAQHPKKRVVVPEQQDKEPPLQRDGGRSDDVPEDLQEEEEQFVMDGSTTPLQEQVQQGQQGTEEGQGRSPQREVHQVHPPAGQGPLPEQAPHELELVAWMSSMQGNERLAGLTIAPNTQSRNMVFTEL</sequence>
<comment type="caution">
    <text evidence="2">The sequence shown here is derived from an EMBL/GenBank/DDBJ whole genome shotgun (WGS) entry which is preliminary data.</text>
</comment>
<dbReference type="Proteomes" id="UP001219518">
    <property type="component" value="Unassembled WGS sequence"/>
</dbReference>
<feature type="compositionally biased region" description="Low complexity" evidence="1">
    <location>
        <begin position="306"/>
        <end position="317"/>
    </location>
</feature>
<organism evidence="2 3">
    <name type="scientific">Frankliniella fusca</name>
    <dbReference type="NCBI Taxonomy" id="407009"/>
    <lineage>
        <taxon>Eukaryota</taxon>
        <taxon>Metazoa</taxon>
        <taxon>Ecdysozoa</taxon>
        <taxon>Arthropoda</taxon>
        <taxon>Hexapoda</taxon>
        <taxon>Insecta</taxon>
        <taxon>Pterygota</taxon>
        <taxon>Neoptera</taxon>
        <taxon>Paraneoptera</taxon>
        <taxon>Thysanoptera</taxon>
        <taxon>Terebrantia</taxon>
        <taxon>Thripoidea</taxon>
        <taxon>Thripidae</taxon>
        <taxon>Frankliniella</taxon>
    </lineage>
</organism>